<evidence type="ECO:0000256" key="1">
    <source>
        <dbReference type="SAM" id="Phobius"/>
    </source>
</evidence>
<feature type="transmembrane region" description="Helical" evidence="1">
    <location>
        <begin position="75"/>
        <end position="97"/>
    </location>
</feature>
<keyword evidence="1" id="KW-0472">Membrane</keyword>
<comment type="caution">
    <text evidence="3">The sequence shown here is derived from an EMBL/GenBank/DDBJ whole genome shotgun (WGS) entry which is preliminary data.</text>
</comment>
<reference evidence="3 4" key="1">
    <citation type="submission" date="2014-01" db="EMBL/GenBank/DDBJ databases">
        <title>Sulfitobacter donghicola JCM 14565 Genome Sequencing.</title>
        <authorList>
            <person name="Lai Q."/>
            <person name="Hong Z."/>
        </authorList>
    </citation>
    <scope>NUCLEOTIDE SEQUENCE [LARGE SCALE GENOMIC DNA]</scope>
    <source>
        <strain evidence="3 4">JCM 14565</strain>
    </source>
</reference>
<gene>
    <name evidence="3" type="ORF">DSW25_16330</name>
</gene>
<dbReference type="AlphaFoldDB" id="A0A073IFG2"/>
<dbReference type="Proteomes" id="UP000027734">
    <property type="component" value="Unassembled WGS sequence"/>
</dbReference>
<feature type="domain" description="HTH LytTR-type" evidence="2">
    <location>
        <begin position="155"/>
        <end position="239"/>
    </location>
</feature>
<organism evidence="3 4">
    <name type="scientific">Sulfitobacter donghicola DSW-25 = KCTC 12864 = JCM 14565</name>
    <dbReference type="NCBI Taxonomy" id="1300350"/>
    <lineage>
        <taxon>Bacteria</taxon>
        <taxon>Pseudomonadati</taxon>
        <taxon>Pseudomonadota</taxon>
        <taxon>Alphaproteobacteria</taxon>
        <taxon>Rhodobacterales</taxon>
        <taxon>Roseobacteraceae</taxon>
        <taxon>Sulfitobacter</taxon>
    </lineage>
</organism>
<dbReference type="EMBL" id="JAMC01000007">
    <property type="protein sequence ID" value="KEJ88241.1"/>
    <property type="molecule type" value="Genomic_DNA"/>
</dbReference>
<keyword evidence="1" id="KW-0812">Transmembrane</keyword>
<dbReference type="PROSITE" id="PS50930">
    <property type="entry name" value="HTH_LYTTR"/>
    <property type="match status" value="1"/>
</dbReference>
<accession>A0A073IFG2</accession>
<evidence type="ECO:0000259" key="2">
    <source>
        <dbReference type="PROSITE" id="PS50930"/>
    </source>
</evidence>
<sequence length="239" mass="26162">MRMHFTLRELTKLRVPFLIWLALTAVAAVAGPFGTLDVMGVAGRALYWGAIIGGSVWIGVGASKLSQRYSLVGRVMVWSGFSLLLSILVHGINALVFNDMSGWGNWLYLFAIVGVVTAAVQLVIWSISPEPAEEVVEKDTFGLRLPIDVRGPLVRIEAQDHYLNVVTSRGNALILMRLGDAMEELSGKGIQVHRSHWIALDAVAKHRREKGRDILMMQDGAEVPVSRSFKAAAQDAGLF</sequence>
<dbReference type="SMART" id="SM00850">
    <property type="entry name" value="LytTR"/>
    <property type="match status" value="1"/>
</dbReference>
<keyword evidence="4" id="KW-1185">Reference proteome</keyword>
<evidence type="ECO:0000313" key="4">
    <source>
        <dbReference type="Proteomes" id="UP000027734"/>
    </source>
</evidence>
<dbReference type="InterPro" id="IPR007492">
    <property type="entry name" value="LytTR_DNA-bd_dom"/>
</dbReference>
<dbReference type="STRING" id="1300350.Z948_2567"/>
<proteinExistence type="predicted"/>
<dbReference type="GO" id="GO:0003677">
    <property type="term" value="F:DNA binding"/>
    <property type="evidence" value="ECO:0007669"/>
    <property type="project" value="InterPro"/>
</dbReference>
<feature type="transmembrane region" description="Helical" evidence="1">
    <location>
        <begin position="46"/>
        <end position="63"/>
    </location>
</feature>
<evidence type="ECO:0000313" key="3">
    <source>
        <dbReference type="EMBL" id="KEJ88241.1"/>
    </source>
</evidence>
<protein>
    <recommendedName>
        <fullName evidence="2">HTH LytTR-type domain-containing protein</fullName>
    </recommendedName>
</protein>
<keyword evidence="1" id="KW-1133">Transmembrane helix</keyword>
<feature type="transmembrane region" description="Helical" evidence="1">
    <location>
        <begin position="103"/>
        <end position="125"/>
    </location>
</feature>
<dbReference type="Gene3D" id="2.40.50.1020">
    <property type="entry name" value="LytTr DNA-binding domain"/>
    <property type="match status" value="1"/>
</dbReference>
<name>A0A073IFG2_9RHOB</name>
<dbReference type="eggNOG" id="COG3279">
    <property type="taxonomic scope" value="Bacteria"/>
</dbReference>
<dbReference type="Pfam" id="PF04397">
    <property type="entry name" value="LytTR"/>
    <property type="match status" value="1"/>
</dbReference>